<feature type="transmembrane region" description="Helical" evidence="6">
    <location>
        <begin position="304"/>
        <end position="324"/>
    </location>
</feature>
<evidence type="ECO:0000259" key="8">
    <source>
        <dbReference type="Pfam" id="PF03151"/>
    </source>
</evidence>
<feature type="compositionally biased region" description="Low complexity" evidence="5">
    <location>
        <begin position="207"/>
        <end position="218"/>
    </location>
</feature>
<feature type="transmembrane region" description="Helical" evidence="6">
    <location>
        <begin position="70"/>
        <end position="89"/>
    </location>
</feature>
<evidence type="ECO:0000256" key="3">
    <source>
        <dbReference type="ARBA" id="ARBA00022989"/>
    </source>
</evidence>
<keyword evidence="4 6" id="KW-0472">Membrane</keyword>
<sequence length="419" mass="43956">MAASPPPPAVALAAAWPPRPCPPPALSGRIECAGWVLTWFAVSIALTLFNKSLFTTFGLRLPLSVTSLHFALKMLLARAAMLAVGVAPLRYTRRTRCLVACNGLATAADVSLSNQAFLFISVTYYTIVKSSVPVWILVFSVAYGLKRPSGSLFLVLALILTGITLATLDPSDPELAALEASSGAPTLLPGLPLGRHRALEEFSELPSDMSESSDVSEGSGDDASAEARWVPSDMSVGLMLVLVSSVAEVLPSGGAAGEGLDEEEAVEDGTMHAACTGAAGEKLCADLGRKGYAAADQDGLHPFAVVYGSAPYGLLLLLPVSMLFERQSLGAYLCCIGLRHGLEVLVTASVSGALAFFMLVAELRVVYLSSGLSLSVVGIFKDLLTVLFSALLLGDQLTPYNVCGLLLCIVGMILYRRFA</sequence>
<keyword evidence="2 6" id="KW-0812">Transmembrane</keyword>
<dbReference type="SUPFAM" id="SSF103481">
    <property type="entry name" value="Multidrug resistance efflux transporter EmrE"/>
    <property type="match status" value="1"/>
</dbReference>
<feature type="transmembrane region" description="Helical" evidence="6">
    <location>
        <begin position="398"/>
        <end position="415"/>
    </location>
</feature>
<name>A0AB34IBK5_PRYPA</name>
<feature type="domain" description="EamA" evidence="7">
    <location>
        <begin position="299"/>
        <end position="415"/>
    </location>
</feature>
<feature type="transmembrane region" description="Helical" evidence="6">
    <location>
        <begin position="151"/>
        <end position="168"/>
    </location>
</feature>
<accession>A0AB34IBK5</accession>
<gene>
    <name evidence="9" type="ORF">AB1Y20_014747</name>
</gene>
<evidence type="ECO:0000256" key="6">
    <source>
        <dbReference type="SAM" id="Phobius"/>
    </source>
</evidence>
<comment type="caution">
    <text evidence="9">The sequence shown here is derived from an EMBL/GenBank/DDBJ whole genome shotgun (WGS) entry which is preliminary data.</text>
</comment>
<dbReference type="GO" id="GO:0016020">
    <property type="term" value="C:membrane"/>
    <property type="evidence" value="ECO:0007669"/>
    <property type="project" value="UniProtKB-SubCell"/>
</dbReference>
<comment type="subcellular location">
    <subcellularLocation>
        <location evidence="1">Membrane</location>
        <topology evidence="1">Multi-pass membrane protein</topology>
    </subcellularLocation>
</comment>
<evidence type="ECO:0000256" key="2">
    <source>
        <dbReference type="ARBA" id="ARBA00022692"/>
    </source>
</evidence>
<keyword evidence="10" id="KW-1185">Reference proteome</keyword>
<dbReference type="AlphaFoldDB" id="A0AB34IBK5"/>
<evidence type="ECO:0000313" key="9">
    <source>
        <dbReference type="EMBL" id="KAL1496126.1"/>
    </source>
</evidence>
<reference evidence="9 10" key="1">
    <citation type="journal article" date="2024" name="Science">
        <title>Giant polyketide synthase enzymes in the biosynthesis of giant marine polyether toxins.</title>
        <authorList>
            <person name="Fallon T.R."/>
            <person name="Shende V.V."/>
            <person name="Wierzbicki I.H."/>
            <person name="Pendleton A.L."/>
            <person name="Watervoot N.F."/>
            <person name="Auber R.P."/>
            <person name="Gonzalez D.J."/>
            <person name="Wisecaver J.H."/>
            <person name="Moore B.S."/>
        </authorList>
    </citation>
    <scope>NUCLEOTIDE SEQUENCE [LARGE SCALE GENOMIC DNA]</scope>
    <source>
        <strain evidence="9 10">12B1</strain>
    </source>
</reference>
<proteinExistence type="predicted"/>
<feature type="region of interest" description="Disordered" evidence="5">
    <location>
        <begin position="204"/>
        <end position="224"/>
    </location>
</feature>
<protein>
    <recommendedName>
        <fullName evidence="11">Sugar phosphate transporter domain-containing protein</fullName>
    </recommendedName>
</protein>
<dbReference type="EMBL" id="JBGBPQ010000030">
    <property type="protein sequence ID" value="KAL1496126.1"/>
    <property type="molecule type" value="Genomic_DNA"/>
</dbReference>
<evidence type="ECO:0008006" key="11">
    <source>
        <dbReference type="Google" id="ProtNLM"/>
    </source>
</evidence>
<dbReference type="Proteomes" id="UP001515480">
    <property type="component" value="Unassembled WGS sequence"/>
</dbReference>
<feature type="transmembrane region" description="Helical" evidence="6">
    <location>
        <begin position="122"/>
        <end position="145"/>
    </location>
</feature>
<feature type="transmembrane region" description="Helical" evidence="6">
    <location>
        <begin position="32"/>
        <end position="50"/>
    </location>
</feature>
<dbReference type="InterPro" id="IPR037185">
    <property type="entry name" value="EmrE-like"/>
</dbReference>
<evidence type="ECO:0000259" key="7">
    <source>
        <dbReference type="Pfam" id="PF00892"/>
    </source>
</evidence>
<evidence type="ECO:0000256" key="5">
    <source>
        <dbReference type="SAM" id="MobiDB-lite"/>
    </source>
</evidence>
<organism evidence="9 10">
    <name type="scientific">Prymnesium parvum</name>
    <name type="common">Toxic golden alga</name>
    <dbReference type="NCBI Taxonomy" id="97485"/>
    <lineage>
        <taxon>Eukaryota</taxon>
        <taxon>Haptista</taxon>
        <taxon>Haptophyta</taxon>
        <taxon>Prymnesiophyceae</taxon>
        <taxon>Prymnesiales</taxon>
        <taxon>Prymnesiaceae</taxon>
        <taxon>Prymnesium</taxon>
    </lineage>
</organism>
<evidence type="ECO:0000256" key="4">
    <source>
        <dbReference type="ARBA" id="ARBA00023136"/>
    </source>
</evidence>
<dbReference type="Pfam" id="PF00892">
    <property type="entry name" value="EamA"/>
    <property type="match status" value="1"/>
</dbReference>
<dbReference type="InterPro" id="IPR000620">
    <property type="entry name" value="EamA_dom"/>
</dbReference>
<dbReference type="Pfam" id="PF03151">
    <property type="entry name" value="TPT"/>
    <property type="match status" value="1"/>
</dbReference>
<keyword evidence="3 6" id="KW-1133">Transmembrane helix</keyword>
<feature type="transmembrane region" description="Helical" evidence="6">
    <location>
        <begin position="344"/>
        <end position="365"/>
    </location>
</feature>
<evidence type="ECO:0000256" key="1">
    <source>
        <dbReference type="ARBA" id="ARBA00004141"/>
    </source>
</evidence>
<dbReference type="PANTHER" id="PTHR11132">
    <property type="entry name" value="SOLUTE CARRIER FAMILY 35"/>
    <property type="match status" value="1"/>
</dbReference>
<feature type="transmembrane region" description="Helical" evidence="6">
    <location>
        <begin position="372"/>
        <end position="392"/>
    </location>
</feature>
<dbReference type="InterPro" id="IPR004853">
    <property type="entry name" value="Sugar_P_trans_dom"/>
</dbReference>
<evidence type="ECO:0000313" key="10">
    <source>
        <dbReference type="Proteomes" id="UP001515480"/>
    </source>
</evidence>
<feature type="domain" description="Sugar phosphate transporter" evidence="8">
    <location>
        <begin position="34"/>
        <end position="169"/>
    </location>
</feature>
<dbReference type="InterPro" id="IPR050186">
    <property type="entry name" value="TPT_transporter"/>
</dbReference>